<dbReference type="Proteomes" id="UP001146793">
    <property type="component" value="Unassembled WGS sequence"/>
</dbReference>
<evidence type="ECO:0000313" key="2">
    <source>
        <dbReference type="EMBL" id="KAJ6228119.1"/>
    </source>
</evidence>
<gene>
    <name evidence="1" type="ORF">M0812_28605</name>
    <name evidence="2" type="ORF">M0813_08943</name>
</gene>
<organism evidence="1 3">
    <name type="scientific">Anaeramoeba flamelloides</name>
    <dbReference type="NCBI Taxonomy" id="1746091"/>
    <lineage>
        <taxon>Eukaryota</taxon>
        <taxon>Metamonada</taxon>
        <taxon>Anaeramoebidae</taxon>
        <taxon>Anaeramoeba</taxon>
    </lineage>
</organism>
<comment type="caution">
    <text evidence="1">The sequence shown here is derived from an EMBL/GenBank/DDBJ whole genome shotgun (WGS) entry which is preliminary data.</text>
</comment>
<evidence type="ECO:0000313" key="3">
    <source>
        <dbReference type="Proteomes" id="UP001146793"/>
    </source>
</evidence>
<sequence length="179" mass="20995">MSLRIRHGKRKTEILKGFSVNFYDDHIIDFTNNYIKQGKGDDVVIAIYNESEKGSLLTNEETDDIRYTLYLQTKSNFTRNINEQPIRIKQGLLQYGGDRICYRSATIKGSFQIIKSKKGFSGFCSCCKKNNDRYFLKIKTKITNPLKDFRWYYDKSFKKNEKSLPIIILGQVRIKSFLD</sequence>
<accession>A0AAV7YB76</accession>
<dbReference type="Proteomes" id="UP001150062">
    <property type="component" value="Unassembled WGS sequence"/>
</dbReference>
<dbReference type="EMBL" id="JANTQA010000070">
    <property type="protein sequence ID" value="KAJ3426155.1"/>
    <property type="molecule type" value="Genomic_DNA"/>
</dbReference>
<name>A0AAV7YB76_9EUKA</name>
<reference evidence="2" key="1">
    <citation type="submission" date="2022-08" db="EMBL/GenBank/DDBJ databases">
        <title>Novel sulfate-reducing endosymbionts in the free-living metamonad Anaeramoeba.</title>
        <authorList>
            <person name="Jerlstrom-Hultqvist J."/>
            <person name="Cepicka I."/>
            <person name="Gallot-Lavallee L."/>
            <person name="Salas-Leiva D."/>
            <person name="Curtis B.A."/>
            <person name="Zahonova K."/>
            <person name="Pipaliya S."/>
            <person name="Dacks J."/>
            <person name="Roger A.J."/>
        </authorList>
    </citation>
    <scope>NUCLEOTIDE SEQUENCE</scope>
    <source>
        <strain evidence="2">Schooner1</strain>
    </source>
</reference>
<keyword evidence="4" id="KW-1185">Reference proteome</keyword>
<evidence type="ECO:0000313" key="4">
    <source>
        <dbReference type="Proteomes" id="UP001150062"/>
    </source>
</evidence>
<reference evidence="1" key="2">
    <citation type="submission" date="2022-08" db="EMBL/GenBank/DDBJ databases">
        <title>Novel sulphate-reducing endosymbionts in the free-living metamonad Anaeramoeba.</title>
        <authorList>
            <person name="Jerlstrom-Hultqvist J."/>
            <person name="Cepicka I."/>
            <person name="Gallot-Lavallee L."/>
            <person name="Salas-Leiva D."/>
            <person name="Curtis B.A."/>
            <person name="Zahonova K."/>
            <person name="Pipaliya S."/>
            <person name="Dacks J."/>
            <person name="Roger A.J."/>
        </authorList>
    </citation>
    <scope>NUCLEOTIDE SEQUENCE</scope>
    <source>
        <strain evidence="1">Busselton2</strain>
    </source>
</reference>
<dbReference type="EMBL" id="JAOAOG010000329">
    <property type="protein sequence ID" value="KAJ6228119.1"/>
    <property type="molecule type" value="Genomic_DNA"/>
</dbReference>
<dbReference type="AlphaFoldDB" id="A0AAV7YB76"/>
<protein>
    <submittedName>
        <fullName evidence="1">Uncharacterized protein</fullName>
    </submittedName>
</protein>
<evidence type="ECO:0000313" key="1">
    <source>
        <dbReference type="EMBL" id="KAJ3426155.1"/>
    </source>
</evidence>
<proteinExistence type="predicted"/>